<keyword evidence="2 5" id="KW-0812">Transmembrane</keyword>
<feature type="transmembrane region" description="Helical" evidence="5">
    <location>
        <begin position="362"/>
        <end position="384"/>
    </location>
</feature>
<dbReference type="InterPro" id="IPR020846">
    <property type="entry name" value="MFS_dom"/>
</dbReference>
<evidence type="ECO:0000256" key="2">
    <source>
        <dbReference type="ARBA" id="ARBA00022692"/>
    </source>
</evidence>
<dbReference type="Proteomes" id="UP000236286">
    <property type="component" value="Unassembled WGS sequence"/>
</dbReference>
<dbReference type="Pfam" id="PF00083">
    <property type="entry name" value="Sugar_tr"/>
    <property type="match status" value="1"/>
</dbReference>
<feature type="transmembrane region" description="Helical" evidence="5">
    <location>
        <begin position="430"/>
        <end position="451"/>
    </location>
</feature>
<feature type="transmembrane region" description="Helical" evidence="5">
    <location>
        <begin position="20"/>
        <end position="42"/>
    </location>
</feature>
<feature type="transmembrane region" description="Helical" evidence="5">
    <location>
        <begin position="182"/>
        <end position="201"/>
    </location>
</feature>
<feature type="transmembrane region" description="Helical" evidence="5">
    <location>
        <begin position="269"/>
        <end position="293"/>
    </location>
</feature>
<evidence type="ECO:0000256" key="3">
    <source>
        <dbReference type="ARBA" id="ARBA00022989"/>
    </source>
</evidence>
<accession>A0A2J7TGZ0</accession>
<feature type="transmembrane region" description="Helical" evidence="5">
    <location>
        <begin position="62"/>
        <end position="84"/>
    </location>
</feature>
<protein>
    <submittedName>
        <fullName evidence="7">MFS transporter</fullName>
    </submittedName>
</protein>
<feature type="domain" description="Major facilitator superfamily (MFS) profile" evidence="6">
    <location>
        <begin position="24"/>
        <end position="456"/>
    </location>
</feature>
<dbReference type="SUPFAM" id="SSF103473">
    <property type="entry name" value="MFS general substrate transporter"/>
    <property type="match status" value="1"/>
</dbReference>
<evidence type="ECO:0000313" key="7">
    <source>
        <dbReference type="EMBL" id="PNG26016.1"/>
    </source>
</evidence>
<reference evidence="7 8" key="1">
    <citation type="submission" date="2017-10" db="EMBL/GenBank/DDBJ databases">
        <title>Genome announcement of Methylocella silvestris TVC from permafrost.</title>
        <authorList>
            <person name="Wang J."/>
            <person name="Geng K."/>
            <person name="Ul-Haque F."/>
            <person name="Crombie A.T."/>
            <person name="Street L.E."/>
            <person name="Wookey P.A."/>
            <person name="Murrell J.C."/>
            <person name="Pratscher J."/>
        </authorList>
    </citation>
    <scope>NUCLEOTIDE SEQUENCE [LARGE SCALE GENOMIC DNA]</scope>
    <source>
        <strain evidence="7 8">TVC</strain>
    </source>
</reference>
<evidence type="ECO:0000256" key="4">
    <source>
        <dbReference type="ARBA" id="ARBA00023136"/>
    </source>
</evidence>
<dbReference type="InterPro" id="IPR005828">
    <property type="entry name" value="MFS_sugar_transport-like"/>
</dbReference>
<name>A0A2J7TGZ0_METSI</name>
<dbReference type="AlphaFoldDB" id="A0A2J7TGZ0"/>
<dbReference type="InterPro" id="IPR036259">
    <property type="entry name" value="MFS_trans_sf"/>
</dbReference>
<dbReference type="OrthoDB" id="9784658at2"/>
<comment type="caution">
    <text evidence="7">The sequence shown here is derived from an EMBL/GenBank/DDBJ whole genome shotgun (WGS) entry which is preliminary data.</text>
</comment>
<dbReference type="PANTHER" id="PTHR23508">
    <property type="entry name" value="CARBOXYLIC ACID TRANSPORTER PROTEIN HOMOLOG"/>
    <property type="match status" value="1"/>
</dbReference>
<feature type="transmembrane region" description="Helical" evidence="5">
    <location>
        <begin position="91"/>
        <end position="111"/>
    </location>
</feature>
<feature type="transmembrane region" description="Helical" evidence="5">
    <location>
        <begin position="305"/>
        <end position="323"/>
    </location>
</feature>
<dbReference type="RefSeq" id="WP_102843767.1">
    <property type="nucleotide sequence ID" value="NZ_PDZR01000010.1"/>
</dbReference>
<dbReference type="GO" id="GO:0005886">
    <property type="term" value="C:plasma membrane"/>
    <property type="evidence" value="ECO:0007669"/>
    <property type="project" value="TreeGrafter"/>
</dbReference>
<evidence type="ECO:0000256" key="1">
    <source>
        <dbReference type="ARBA" id="ARBA00004141"/>
    </source>
</evidence>
<keyword evidence="4 5" id="KW-0472">Membrane</keyword>
<gene>
    <name evidence="7" type="ORF">CR492_10505</name>
</gene>
<dbReference type="PANTHER" id="PTHR23508:SF10">
    <property type="entry name" value="CARBOXYLIC ACID TRANSPORTER PROTEIN HOMOLOG"/>
    <property type="match status" value="1"/>
</dbReference>
<proteinExistence type="predicted"/>
<feature type="transmembrane region" description="Helical" evidence="5">
    <location>
        <begin position="396"/>
        <end position="418"/>
    </location>
</feature>
<comment type="subcellular location">
    <subcellularLocation>
        <location evidence="1">Membrane</location>
        <topology evidence="1">Multi-pass membrane protein</topology>
    </subcellularLocation>
</comment>
<keyword evidence="3 5" id="KW-1133">Transmembrane helix</keyword>
<dbReference type="CDD" id="cd17316">
    <property type="entry name" value="MFS_SV2_like"/>
    <property type="match status" value="1"/>
</dbReference>
<feature type="transmembrane region" description="Helical" evidence="5">
    <location>
        <begin position="335"/>
        <end position="356"/>
    </location>
</feature>
<dbReference type="Gene3D" id="1.20.1250.20">
    <property type="entry name" value="MFS general substrate transporter like domains"/>
    <property type="match status" value="1"/>
</dbReference>
<evidence type="ECO:0000313" key="8">
    <source>
        <dbReference type="Proteomes" id="UP000236286"/>
    </source>
</evidence>
<dbReference type="PROSITE" id="PS50850">
    <property type="entry name" value="MFS"/>
    <property type="match status" value="1"/>
</dbReference>
<sequence>MAPVETVIPARLDRLAWSRFHTLVVVALGVTWVLDGLEVTLAGSVAGALKASPRLQFSDADVGLASTAYLAGAVAGAVLFGWMTDRLGRRLMFFATLGLYLVGGAATALSWDLPSFCLFRLLTGAGIGGEYSAINSTIQEMIPARYRGRTDLVINGSFWIGGALGAASSLALLDPAIIDPEIGWRLAFMIGSLLGLAVLVMRRFIPESPRWLVIHGRFAEADLIMDEIEARAGNGKATGTLTPLRIRPRRFTPLREVFHTLFVVYRHRALVGLALMAAQAFFYNAIFFTYALVLSRFYGVPANQIGWFILPFALANFMGPLALGRFFDTLGRRPMITFTYAISGVLLALSGLLFAFEWVSAAQLTIAWMIVFFFASAAAGAAYLTVSEIFPVEIRALAIAVFYAAGTAIGGAGAPYLLGVLIATGSRMSVLIGYLIGAALMLAAALAQWLYGVAAEGKPLEAVAQPLSSVTD</sequence>
<evidence type="ECO:0000256" key="5">
    <source>
        <dbReference type="SAM" id="Phobius"/>
    </source>
</evidence>
<dbReference type="GO" id="GO:0046943">
    <property type="term" value="F:carboxylic acid transmembrane transporter activity"/>
    <property type="evidence" value="ECO:0007669"/>
    <property type="project" value="TreeGrafter"/>
</dbReference>
<dbReference type="EMBL" id="PDZR01000010">
    <property type="protein sequence ID" value="PNG26016.1"/>
    <property type="molecule type" value="Genomic_DNA"/>
</dbReference>
<organism evidence="7 8">
    <name type="scientific">Methylocella silvestris</name>
    <dbReference type="NCBI Taxonomy" id="199596"/>
    <lineage>
        <taxon>Bacteria</taxon>
        <taxon>Pseudomonadati</taxon>
        <taxon>Pseudomonadota</taxon>
        <taxon>Alphaproteobacteria</taxon>
        <taxon>Hyphomicrobiales</taxon>
        <taxon>Beijerinckiaceae</taxon>
        <taxon>Methylocella</taxon>
    </lineage>
</organism>
<evidence type="ECO:0000259" key="6">
    <source>
        <dbReference type="PROSITE" id="PS50850"/>
    </source>
</evidence>